<dbReference type="InterPro" id="IPR035906">
    <property type="entry name" value="MetI-like_sf"/>
</dbReference>
<dbReference type="InterPro" id="IPR000515">
    <property type="entry name" value="MetI-like"/>
</dbReference>
<keyword evidence="10" id="KW-1185">Reference proteome</keyword>
<evidence type="ECO:0000313" key="9">
    <source>
        <dbReference type="EMBL" id="TDY62839.1"/>
    </source>
</evidence>
<keyword evidence="6 7" id="KW-0472">Membrane</keyword>
<evidence type="ECO:0000256" key="1">
    <source>
        <dbReference type="ARBA" id="ARBA00004651"/>
    </source>
</evidence>
<proteinExistence type="inferred from homology"/>
<evidence type="ECO:0000256" key="6">
    <source>
        <dbReference type="ARBA" id="ARBA00023136"/>
    </source>
</evidence>
<evidence type="ECO:0000256" key="5">
    <source>
        <dbReference type="ARBA" id="ARBA00022989"/>
    </source>
</evidence>
<dbReference type="GO" id="GO:0055085">
    <property type="term" value="P:transmembrane transport"/>
    <property type="evidence" value="ECO:0007669"/>
    <property type="project" value="InterPro"/>
</dbReference>
<keyword evidence="2 7" id="KW-0813">Transport</keyword>
<protein>
    <submittedName>
        <fullName evidence="9">Peptide/nickel transport system permease protein</fullName>
    </submittedName>
</protein>
<evidence type="ECO:0000256" key="4">
    <source>
        <dbReference type="ARBA" id="ARBA00022692"/>
    </source>
</evidence>
<dbReference type="GO" id="GO:0005886">
    <property type="term" value="C:plasma membrane"/>
    <property type="evidence" value="ECO:0007669"/>
    <property type="project" value="UniProtKB-SubCell"/>
</dbReference>
<dbReference type="Gene3D" id="1.10.3720.10">
    <property type="entry name" value="MetI-like"/>
    <property type="match status" value="1"/>
</dbReference>
<dbReference type="PANTHER" id="PTHR43386">
    <property type="entry name" value="OLIGOPEPTIDE TRANSPORT SYSTEM PERMEASE PROTEIN APPC"/>
    <property type="match status" value="1"/>
</dbReference>
<dbReference type="RefSeq" id="WP_133956417.1">
    <property type="nucleotide sequence ID" value="NZ_SORI01000003.1"/>
</dbReference>
<feature type="domain" description="ABC transmembrane type-1" evidence="8">
    <location>
        <begin position="92"/>
        <end position="282"/>
    </location>
</feature>
<evidence type="ECO:0000256" key="7">
    <source>
        <dbReference type="RuleBase" id="RU363032"/>
    </source>
</evidence>
<dbReference type="PANTHER" id="PTHR43386:SF26">
    <property type="entry name" value="ABC TRANSPORTER PERMEASE PROTEIN"/>
    <property type="match status" value="1"/>
</dbReference>
<keyword evidence="3" id="KW-1003">Cell membrane</keyword>
<organism evidence="9 10">
    <name type="scientific">Aminivibrio pyruvatiphilus</name>
    <dbReference type="NCBI Taxonomy" id="1005740"/>
    <lineage>
        <taxon>Bacteria</taxon>
        <taxon>Thermotogati</taxon>
        <taxon>Synergistota</taxon>
        <taxon>Synergistia</taxon>
        <taxon>Synergistales</taxon>
        <taxon>Aminobacteriaceae</taxon>
        <taxon>Aminivibrio</taxon>
    </lineage>
</organism>
<accession>A0A4R8MAX2</accession>
<feature type="transmembrane region" description="Helical" evidence="7">
    <location>
        <begin position="132"/>
        <end position="152"/>
    </location>
</feature>
<dbReference type="Pfam" id="PF12911">
    <property type="entry name" value="OppC_N"/>
    <property type="match status" value="1"/>
</dbReference>
<dbReference type="PROSITE" id="PS50928">
    <property type="entry name" value="ABC_TM1"/>
    <property type="match status" value="1"/>
</dbReference>
<evidence type="ECO:0000313" key="10">
    <source>
        <dbReference type="Proteomes" id="UP000295066"/>
    </source>
</evidence>
<dbReference type="SUPFAM" id="SSF161098">
    <property type="entry name" value="MetI-like"/>
    <property type="match status" value="1"/>
</dbReference>
<sequence>MSAKKEGFFKSEFFHNFVRSPGAMAGLLIVTFFVVLVTAGPLFTPQNPYDIGSLDLMDAFKPPVWMEGGDPAFVLGTDDQGRDLLSAMVYGSRISLFIGLSVVVLSCVLGTFLGLTAGYFGGRLDSLLMRIVDIQLSFPAMLVALFIMAAFGRGLGKLVTALTIVGWVLYARTVRGSVLVEKKKEYVDAARLIGLSPFPIILRHVLPNILTPLIVIATIHVGTVILTEATLSYLGVGVPVTRPSLGLLVKNGYDVLFSGLWWSSVFPGMFIMLLVFGINLLGDFLRDEFNPRLK</sequence>
<keyword evidence="5 7" id="KW-1133">Transmembrane helix</keyword>
<dbReference type="Pfam" id="PF00528">
    <property type="entry name" value="BPD_transp_1"/>
    <property type="match status" value="1"/>
</dbReference>
<feature type="transmembrane region" description="Helical" evidence="7">
    <location>
        <begin position="94"/>
        <end position="120"/>
    </location>
</feature>
<comment type="caution">
    <text evidence="9">The sequence shown here is derived from an EMBL/GenBank/DDBJ whole genome shotgun (WGS) entry which is preliminary data.</text>
</comment>
<feature type="transmembrane region" description="Helical" evidence="7">
    <location>
        <begin position="21"/>
        <end position="43"/>
    </location>
</feature>
<evidence type="ECO:0000256" key="2">
    <source>
        <dbReference type="ARBA" id="ARBA00022448"/>
    </source>
</evidence>
<keyword evidence="4 7" id="KW-0812">Transmembrane</keyword>
<dbReference type="OrthoDB" id="3105at2"/>
<comment type="similarity">
    <text evidence="7">Belongs to the binding-protein-dependent transport system permease family.</text>
</comment>
<reference evidence="9 10" key="1">
    <citation type="submission" date="2019-03" db="EMBL/GenBank/DDBJ databases">
        <title>Genomic Encyclopedia of Type Strains, Phase IV (KMG-IV): sequencing the most valuable type-strain genomes for metagenomic binning, comparative biology and taxonomic classification.</title>
        <authorList>
            <person name="Goeker M."/>
        </authorList>
    </citation>
    <scope>NUCLEOTIDE SEQUENCE [LARGE SCALE GENOMIC DNA]</scope>
    <source>
        <strain evidence="9 10">DSM 25964</strain>
    </source>
</reference>
<dbReference type="EMBL" id="SORI01000003">
    <property type="protein sequence ID" value="TDY62839.1"/>
    <property type="molecule type" value="Genomic_DNA"/>
</dbReference>
<name>A0A4R8MAX2_9BACT</name>
<dbReference type="InterPro" id="IPR025966">
    <property type="entry name" value="OppC_N"/>
</dbReference>
<dbReference type="AlphaFoldDB" id="A0A4R8MAX2"/>
<dbReference type="Proteomes" id="UP000295066">
    <property type="component" value="Unassembled WGS sequence"/>
</dbReference>
<feature type="transmembrane region" description="Helical" evidence="7">
    <location>
        <begin position="260"/>
        <end position="282"/>
    </location>
</feature>
<dbReference type="CDD" id="cd06261">
    <property type="entry name" value="TM_PBP2"/>
    <property type="match status" value="1"/>
</dbReference>
<evidence type="ECO:0000259" key="8">
    <source>
        <dbReference type="PROSITE" id="PS50928"/>
    </source>
</evidence>
<gene>
    <name evidence="9" type="ORF">C8D99_10359</name>
</gene>
<dbReference type="InterPro" id="IPR050366">
    <property type="entry name" value="BP-dependent_transpt_permease"/>
</dbReference>
<feature type="transmembrane region" description="Helical" evidence="7">
    <location>
        <begin position="213"/>
        <end position="240"/>
    </location>
</feature>
<evidence type="ECO:0000256" key="3">
    <source>
        <dbReference type="ARBA" id="ARBA00022475"/>
    </source>
</evidence>
<comment type="subcellular location">
    <subcellularLocation>
        <location evidence="1 7">Cell membrane</location>
        <topology evidence="1 7">Multi-pass membrane protein</topology>
    </subcellularLocation>
</comment>